<evidence type="ECO:0000256" key="1">
    <source>
        <dbReference type="ARBA" id="ARBA00005613"/>
    </source>
</evidence>
<keyword evidence="3" id="KW-0862">Zinc</keyword>
<accession>A0AAN6MMV7</accession>
<evidence type="ECO:0000313" key="6">
    <source>
        <dbReference type="EMBL" id="KAK3903315.1"/>
    </source>
</evidence>
<keyword evidence="2" id="KW-0479">Metal-binding</keyword>
<comment type="similarity">
    <text evidence="1">Belongs to the yippee family.</text>
</comment>
<dbReference type="AlphaFoldDB" id="A0AAN6MMV7"/>
<keyword evidence="7" id="KW-1185">Reference proteome</keyword>
<gene>
    <name evidence="6" type="ORF">C8A05DRAFT_14735</name>
</gene>
<reference evidence="6" key="2">
    <citation type="submission" date="2023-05" db="EMBL/GenBank/DDBJ databases">
        <authorList>
            <consortium name="Lawrence Berkeley National Laboratory"/>
            <person name="Steindorff A."/>
            <person name="Hensen N."/>
            <person name="Bonometti L."/>
            <person name="Westerberg I."/>
            <person name="Brannstrom I.O."/>
            <person name="Guillou S."/>
            <person name="Cros-Aarteil S."/>
            <person name="Calhoun S."/>
            <person name="Haridas S."/>
            <person name="Kuo A."/>
            <person name="Mondo S."/>
            <person name="Pangilinan J."/>
            <person name="Riley R."/>
            <person name="Labutti K."/>
            <person name="Andreopoulos B."/>
            <person name="Lipzen A."/>
            <person name="Chen C."/>
            <person name="Yanf M."/>
            <person name="Daum C."/>
            <person name="Ng V."/>
            <person name="Clum A."/>
            <person name="Ohm R."/>
            <person name="Martin F."/>
            <person name="Silar P."/>
            <person name="Natvig D."/>
            <person name="Lalanne C."/>
            <person name="Gautier V."/>
            <person name="Ament-Velasquez S.L."/>
            <person name="Kruys A."/>
            <person name="Hutchinson M.I."/>
            <person name="Powell A.J."/>
            <person name="Barry K."/>
            <person name="Miller A.N."/>
            <person name="Grigoriev I.V."/>
            <person name="Debuchy R."/>
            <person name="Gladieux P."/>
            <person name="Thoren M.H."/>
            <person name="Johannesson H."/>
        </authorList>
    </citation>
    <scope>NUCLEOTIDE SEQUENCE</scope>
    <source>
        <strain evidence="6">CBS 103.79</strain>
    </source>
</reference>
<dbReference type="Proteomes" id="UP001303889">
    <property type="component" value="Unassembled WGS sequence"/>
</dbReference>
<evidence type="ECO:0000313" key="7">
    <source>
        <dbReference type="Proteomes" id="UP001303889"/>
    </source>
</evidence>
<feature type="region of interest" description="Disordered" evidence="4">
    <location>
        <begin position="130"/>
        <end position="155"/>
    </location>
</feature>
<evidence type="ECO:0000256" key="3">
    <source>
        <dbReference type="ARBA" id="ARBA00022833"/>
    </source>
</evidence>
<protein>
    <submittedName>
        <fullName evidence="6">Yippee zinc-binding/DNA-binding /Mis18, centromere assembly-domain-containing protein</fullName>
    </submittedName>
</protein>
<evidence type="ECO:0000256" key="4">
    <source>
        <dbReference type="SAM" id="MobiDB-lite"/>
    </source>
</evidence>
<comment type="caution">
    <text evidence="6">The sequence shown here is derived from an EMBL/GenBank/DDBJ whole genome shotgun (WGS) entry which is preliminary data.</text>
</comment>
<dbReference type="PROSITE" id="PS51792">
    <property type="entry name" value="YIPPEE"/>
    <property type="match status" value="1"/>
</dbReference>
<dbReference type="EMBL" id="MU855456">
    <property type="protein sequence ID" value="KAK3903315.1"/>
    <property type="molecule type" value="Genomic_DNA"/>
</dbReference>
<feature type="domain" description="Yippee" evidence="5">
    <location>
        <begin position="7"/>
        <end position="122"/>
    </location>
</feature>
<feature type="compositionally biased region" description="Acidic residues" evidence="4">
    <location>
        <begin position="136"/>
        <end position="155"/>
    </location>
</feature>
<feature type="non-terminal residue" evidence="6">
    <location>
        <position position="1"/>
    </location>
</feature>
<dbReference type="PANTHER" id="PTHR13848">
    <property type="entry name" value="PROTEIN YIPPEE-LIKE CG15309-RELATED"/>
    <property type="match status" value="1"/>
</dbReference>
<evidence type="ECO:0000259" key="5">
    <source>
        <dbReference type="PROSITE" id="PS51792"/>
    </source>
</evidence>
<organism evidence="6 7">
    <name type="scientific">Staphylotrichum tortipilum</name>
    <dbReference type="NCBI Taxonomy" id="2831512"/>
    <lineage>
        <taxon>Eukaryota</taxon>
        <taxon>Fungi</taxon>
        <taxon>Dikarya</taxon>
        <taxon>Ascomycota</taxon>
        <taxon>Pezizomycotina</taxon>
        <taxon>Sordariomycetes</taxon>
        <taxon>Sordariomycetidae</taxon>
        <taxon>Sordariales</taxon>
        <taxon>Chaetomiaceae</taxon>
        <taxon>Staphylotrichum</taxon>
    </lineage>
</organism>
<proteinExistence type="inferred from homology"/>
<dbReference type="Pfam" id="PF03226">
    <property type="entry name" value="Yippee-Mis18"/>
    <property type="match status" value="1"/>
</dbReference>
<dbReference type="InterPro" id="IPR034751">
    <property type="entry name" value="Yippee"/>
</dbReference>
<dbReference type="GO" id="GO:0046872">
    <property type="term" value="F:metal ion binding"/>
    <property type="evidence" value="ECO:0007669"/>
    <property type="project" value="UniProtKB-KW"/>
</dbReference>
<name>A0AAN6MMV7_9PEZI</name>
<dbReference type="InterPro" id="IPR004910">
    <property type="entry name" value="Yippee/Mis18/Cereblon"/>
</dbReference>
<evidence type="ECO:0000256" key="2">
    <source>
        <dbReference type="ARBA" id="ARBA00022723"/>
    </source>
</evidence>
<dbReference type="InterPro" id="IPR039058">
    <property type="entry name" value="Yippee_fam"/>
</dbReference>
<sequence>LSRTHPSTLRCSICSSDLAFHSQIISKSFHGRHGRAYLVSPPSFPPPECPPGKTAPAMELINTRLGRAEDRHLTTGLHKVADVSCVGCGVVVGWKYIEARNPEQMYKEGKFILETRRVVGFHSWEDAELRSGESGGYEDEGDGEEEEAVVFDSEDEDECDDIFAGVWDPKVTAQRRRSRIGYLRTRGELA</sequence>
<reference evidence="6" key="1">
    <citation type="journal article" date="2023" name="Mol. Phylogenet. Evol.">
        <title>Genome-scale phylogeny and comparative genomics of the fungal order Sordariales.</title>
        <authorList>
            <person name="Hensen N."/>
            <person name="Bonometti L."/>
            <person name="Westerberg I."/>
            <person name="Brannstrom I.O."/>
            <person name="Guillou S."/>
            <person name="Cros-Aarteil S."/>
            <person name="Calhoun S."/>
            <person name="Haridas S."/>
            <person name="Kuo A."/>
            <person name="Mondo S."/>
            <person name="Pangilinan J."/>
            <person name="Riley R."/>
            <person name="LaButti K."/>
            <person name="Andreopoulos B."/>
            <person name="Lipzen A."/>
            <person name="Chen C."/>
            <person name="Yan M."/>
            <person name="Daum C."/>
            <person name="Ng V."/>
            <person name="Clum A."/>
            <person name="Steindorff A."/>
            <person name="Ohm R.A."/>
            <person name="Martin F."/>
            <person name="Silar P."/>
            <person name="Natvig D.O."/>
            <person name="Lalanne C."/>
            <person name="Gautier V."/>
            <person name="Ament-Velasquez S.L."/>
            <person name="Kruys A."/>
            <person name="Hutchinson M.I."/>
            <person name="Powell A.J."/>
            <person name="Barry K."/>
            <person name="Miller A.N."/>
            <person name="Grigoriev I.V."/>
            <person name="Debuchy R."/>
            <person name="Gladieux P."/>
            <person name="Hiltunen Thoren M."/>
            <person name="Johannesson H."/>
        </authorList>
    </citation>
    <scope>NUCLEOTIDE SEQUENCE</scope>
    <source>
        <strain evidence="6">CBS 103.79</strain>
    </source>
</reference>